<name>A0A1C7MAG9_GRIFR</name>
<organism evidence="2 3">
    <name type="scientific">Grifola frondosa</name>
    <name type="common">Maitake</name>
    <name type="synonym">Polyporus frondosus</name>
    <dbReference type="NCBI Taxonomy" id="5627"/>
    <lineage>
        <taxon>Eukaryota</taxon>
        <taxon>Fungi</taxon>
        <taxon>Dikarya</taxon>
        <taxon>Basidiomycota</taxon>
        <taxon>Agaricomycotina</taxon>
        <taxon>Agaricomycetes</taxon>
        <taxon>Polyporales</taxon>
        <taxon>Grifolaceae</taxon>
        <taxon>Grifola</taxon>
    </lineage>
</organism>
<sequence length="223" mass="25459">MSDRRRAEIEAKKAKLAELRKAIADRKAADTERRLSSFAGPSVRRRLASIICSWHAHTRQSDAASSDRVSVGTTLIHSANGTTDHGIERVVTPRMVPDLIDVEQELFELPQKERVIYNKEVQTMEIETEPATISEEEMRERILQEREVAEAERQLRDEELEAESIKLEEEIAQEIREMTEEERSSIFSAPEFLDFVEQSTKLYSERSTIATTISATTQQVLKG</sequence>
<proteinExistence type="predicted"/>
<feature type="coiled-coil region" evidence="1">
    <location>
        <begin position="2"/>
        <end position="29"/>
    </location>
</feature>
<keyword evidence="3" id="KW-1185">Reference proteome</keyword>
<evidence type="ECO:0000313" key="2">
    <source>
        <dbReference type="EMBL" id="OBZ73878.1"/>
    </source>
</evidence>
<evidence type="ECO:0000313" key="3">
    <source>
        <dbReference type="Proteomes" id="UP000092993"/>
    </source>
</evidence>
<reference evidence="2 3" key="1">
    <citation type="submission" date="2016-03" db="EMBL/GenBank/DDBJ databases">
        <title>Whole genome sequencing of Grifola frondosa 9006-11.</title>
        <authorList>
            <person name="Min B."/>
            <person name="Park H."/>
            <person name="Kim J.-G."/>
            <person name="Cho H."/>
            <person name="Oh Y.-L."/>
            <person name="Kong W.-S."/>
            <person name="Choi I.-G."/>
        </authorList>
    </citation>
    <scope>NUCLEOTIDE SEQUENCE [LARGE SCALE GENOMIC DNA]</scope>
    <source>
        <strain evidence="2 3">9006-11</strain>
    </source>
</reference>
<evidence type="ECO:0000256" key="1">
    <source>
        <dbReference type="SAM" id="Coils"/>
    </source>
</evidence>
<dbReference type="AlphaFoldDB" id="A0A1C7MAG9"/>
<dbReference type="Proteomes" id="UP000092993">
    <property type="component" value="Unassembled WGS sequence"/>
</dbReference>
<protein>
    <submittedName>
        <fullName evidence="2">Uncharacterized protein</fullName>
    </submittedName>
</protein>
<dbReference type="OrthoDB" id="366230at2759"/>
<keyword evidence="1" id="KW-0175">Coiled coil</keyword>
<feature type="coiled-coil region" evidence="1">
    <location>
        <begin position="134"/>
        <end position="184"/>
    </location>
</feature>
<dbReference type="STRING" id="5627.A0A1C7MAG9"/>
<dbReference type="EMBL" id="LUGG01000006">
    <property type="protein sequence ID" value="OBZ73878.1"/>
    <property type="molecule type" value="Genomic_DNA"/>
</dbReference>
<comment type="caution">
    <text evidence="2">The sequence shown here is derived from an EMBL/GenBank/DDBJ whole genome shotgun (WGS) entry which is preliminary data.</text>
</comment>
<accession>A0A1C7MAG9</accession>
<gene>
    <name evidence="2" type="ORF">A0H81_05828</name>
</gene>